<dbReference type="PANTHER" id="PTHR21043">
    <property type="entry name" value="IOJAP SUPERFAMILY ORTHOLOG"/>
    <property type="match status" value="1"/>
</dbReference>
<feature type="non-terminal residue" evidence="2">
    <location>
        <position position="1"/>
    </location>
</feature>
<dbReference type="GO" id="GO:0017148">
    <property type="term" value="P:negative regulation of translation"/>
    <property type="evidence" value="ECO:0007669"/>
    <property type="project" value="TreeGrafter"/>
</dbReference>
<dbReference type="EMBL" id="UOFA01000248">
    <property type="protein sequence ID" value="VAW46015.1"/>
    <property type="molecule type" value="Genomic_DNA"/>
</dbReference>
<evidence type="ECO:0000313" key="2">
    <source>
        <dbReference type="EMBL" id="VAW46015.1"/>
    </source>
</evidence>
<dbReference type="SUPFAM" id="SSF81301">
    <property type="entry name" value="Nucleotidyltransferase"/>
    <property type="match status" value="1"/>
</dbReference>
<evidence type="ECO:0000256" key="1">
    <source>
        <dbReference type="ARBA" id="ARBA00010574"/>
    </source>
</evidence>
<comment type="similarity">
    <text evidence="1">Belongs to the Iojap/RsfS family.</text>
</comment>
<dbReference type="NCBIfam" id="TIGR00090">
    <property type="entry name" value="rsfS_iojap_ybeB"/>
    <property type="match status" value="1"/>
</dbReference>
<dbReference type="PANTHER" id="PTHR21043:SF0">
    <property type="entry name" value="MITOCHONDRIAL ASSEMBLY OF RIBOSOMAL LARGE SUBUNIT PROTEIN 1"/>
    <property type="match status" value="1"/>
</dbReference>
<accession>A0A3B0VR21</accession>
<name>A0A3B0VR21_9ZZZZ</name>
<dbReference type="GO" id="GO:0043023">
    <property type="term" value="F:ribosomal large subunit binding"/>
    <property type="evidence" value="ECO:0007669"/>
    <property type="project" value="TreeGrafter"/>
</dbReference>
<dbReference type="AlphaFoldDB" id="A0A3B0VR21"/>
<dbReference type="InterPro" id="IPR004394">
    <property type="entry name" value="Iojap/RsfS/C7orf30"/>
</dbReference>
<dbReference type="Gene3D" id="3.30.460.10">
    <property type="entry name" value="Beta Polymerase, domain 2"/>
    <property type="match status" value="1"/>
</dbReference>
<proteinExistence type="inferred from homology"/>
<organism evidence="2">
    <name type="scientific">hydrothermal vent metagenome</name>
    <dbReference type="NCBI Taxonomy" id="652676"/>
    <lineage>
        <taxon>unclassified sequences</taxon>
        <taxon>metagenomes</taxon>
        <taxon>ecological metagenomes</taxon>
    </lineage>
</organism>
<reference evidence="2" key="1">
    <citation type="submission" date="2018-06" db="EMBL/GenBank/DDBJ databases">
        <authorList>
            <person name="Zhirakovskaya E."/>
        </authorList>
    </citation>
    <scope>NUCLEOTIDE SEQUENCE</scope>
</reference>
<protein>
    <submittedName>
        <fullName evidence="2">Ribosomal silencing factor RsfA</fullName>
    </submittedName>
</protein>
<dbReference type="GO" id="GO:0090071">
    <property type="term" value="P:negative regulation of ribosome biogenesis"/>
    <property type="evidence" value="ECO:0007669"/>
    <property type="project" value="TreeGrafter"/>
</dbReference>
<sequence length="82" mass="9253">SVTDYMIICTGSSNRHMRHLAETTIQALQDSGQQILSTEGLNSDEWMIVDCGDAVLHVMSGEAREFYHLEGLWDINEQPVEE</sequence>
<gene>
    <name evidence="2" type="ORF">MNBD_GAMMA02-74</name>
</gene>
<dbReference type="InterPro" id="IPR043519">
    <property type="entry name" value="NT_sf"/>
</dbReference>
<dbReference type="Pfam" id="PF02410">
    <property type="entry name" value="RsfS"/>
    <property type="match status" value="1"/>
</dbReference>